<protein>
    <submittedName>
        <fullName evidence="4">Uncharacterized protein LOC114329912 isoform X3</fullName>
    </submittedName>
</protein>
<evidence type="ECO:0000313" key="3">
    <source>
        <dbReference type="Proteomes" id="UP001652700"/>
    </source>
</evidence>
<keyword evidence="1" id="KW-0472">Membrane</keyword>
<reference evidence="4" key="1">
    <citation type="submission" date="2025-04" db="UniProtKB">
        <authorList>
            <consortium name="RefSeq"/>
        </authorList>
    </citation>
    <scope>IDENTIFICATION</scope>
    <source>
        <tissue evidence="4">Whole insect</tissue>
    </source>
</reference>
<sequence>MEVDEKSCKIEIENNEISDSDVILDIFNTEFVKEPKGESKNDTYDPLEFTDHPVKTETGQDEDTVISFEPIHLDKKKHKLYKTTTPSSMEAVMRTPFSKSYPTTTPAYHEMKRKEFVEDNNYFEGLDIYPNSSFIDADIDVSDDKIRYNEEPINEIPYNGFFTFLQMTQKNLLKLTARESKMSVLKHLRNTLLSNLYYQITKLWKPRNNRPQTDRQARGYKDDHEMEFPSNEGALMTISFLTFAVFLIKLVIKLVQALKTKYMMSTTTTTTVAPTLILLNRKKREESFNEETARILTYIDTFPDFN</sequence>
<gene>
    <name evidence="4" type="primary">LOC114329912</name>
</gene>
<keyword evidence="3" id="KW-1185">Reference proteome</keyword>
<evidence type="ECO:0000313" key="4">
    <source>
        <dbReference type="RefSeq" id="XP_028134989.1"/>
    </source>
</evidence>
<evidence type="ECO:0000256" key="1">
    <source>
        <dbReference type="SAM" id="Phobius"/>
    </source>
</evidence>
<dbReference type="RefSeq" id="XP_028134989.1">
    <property type="nucleotide sequence ID" value="XM_028279188.1"/>
</dbReference>
<keyword evidence="1" id="KW-1133">Transmembrane helix</keyword>
<feature type="transmembrane region" description="Helical" evidence="1">
    <location>
        <begin position="234"/>
        <end position="255"/>
    </location>
</feature>
<dbReference type="GeneID" id="114329912"/>
<name>A0A6P7FG08_DIAVI</name>
<organism evidence="4">
    <name type="scientific">Diabrotica virgifera virgifera</name>
    <name type="common">western corn rootworm</name>
    <dbReference type="NCBI Taxonomy" id="50390"/>
    <lineage>
        <taxon>Eukaryota</taxon>
        <taxon>Metazoa</taxon>
        <taxon>Ecdysozoa</taxon>
        <taxon>Arthropoda</taxon>
        <taxon>Hexapoda</taxon>
        <taxon>Insecta</taxon>
        <taxon>Pterygota</taxon>
        <taxon>Neoptera</taxon>
        <taxon>Endopterygota</taxon>
        <taxon>Coleoptera</taxon>
        <taxon>Polyphaga</taxon>
        <taxon>Cucujiformia</taxon>
        <taxon>Chrysomeloidea</taxon>
        <taxon>Chrysomelidae</taxon>
        <taxon>Galerucinae</taxon>
        <taxon>Diabroticina</taxon>
        <taxon>Diabroticites</taxon>
        <taxon>Diabrotica</taxon>
    </lineage>
</organism>
<dbReference type="AlphaFoldDB" id="A0A6P7FG08"/>
<keyword evidence="1" id="KW-0812">Transmembrane</keyword>
<proteinExistence type="predicted"/>
<dbReference type="OrthoDB" id="6077919at2759"/>
<evidence type="ECO:0000313" key="2">
    <source>
        <dbReference type="EnsemblMetazoa" id="XP_028134989.1"/>
    </source>
</evidence>
<reference evidence="2" key="2">
    <citation type="submission" date="2025-05" db="UniProtKB">
        <authorList>
            <consortium name="EnsemblMetazoa"/>
        </authorList>
    </citation>
    <scope>IDENTIFICATION</scope>
</reference>
<accession>A0A6P7FG08</accession>
<dbReference type="Proteomes" id="UP001652700">
    <property type="component" value="Unplaced"/>
</dbReference>
<dbReference type="EnsemblMetazoa" id="XM_028279188.2">
    <property type="protein sequence ID" value="XP_028134989.1"/>
    <property type="gene ID" value="LOC114329912"/>
</dbReference>